<evidence type="ECO:0000256" key="5">
    <source>
        <dbReference type="ARBA" id="ARBA00023014"/>
    </source>
</evidence>
<dbReference type="InterPro" id="IPR023404">
    <property type="entry name" value="rSAM_horseshoe"/>
</dbReference>
<evidence type="ECO:0000256" key="3">
    <source>
        <dbReference type="ARBA" id="ARBA00022723"/>
    </source>
</evidence>
<dbReference type="SUPFAM" id="SSF52242">
    <property type="entry name" value="Cobalamin (vitamin B12)-binding domain"/>
    <property type="match status" value="1"/>
</dbReference>
<dbReference type="PROSITE" id="PS51332">
    <property type="entry name" value="B12_BINDING"/>
    <property type="match status" value="1"/>
</dbReference>
<dbReference type="InterPro" id="IPR058240">
    <property type="entry name" value="rSAM_sf"/>
</dbReference>
<feature type="domain" description="B12-binding" evidence="7">
    <location>
        <begin position="1"/>
        <end position="129"/>
    </location>
</feature>
<evidence type="ECO:0000256" key="4">
    <source>
        <dbReference type="ARBA" id="ARBA00023004"/>
    </source>
</evidence>
<keyword evidence="11" id="KW-1185">Reference proteome</keyword>
<dbReference type="SFLD" id="SFLDG01082">
    <property type="entry name" value="B12-binding_domain_containing"/>
    <property type="match status" value="1"/>
</dbReference>
<dbReference type="RefSeq" id="WP_080798444.1">
    <property type="nucleotide sequence ID" value="NZ_LT828540.1"/>
</dbReference>
<reference evidence="10 11" key="3">
    <citation type="submission" date="2017-03" db="EMBL/GenBank/DDBJ databases">
        <authorList>
            <person name="Afonso C.L."/>
            <person name="Miller P.J."/>
            <person name="Scott M.A."/>
            <person name="Spackman E."/>
            <person name="Goraichik I."/>
            <person name="Dimitrov K.M."/>
            <person name="Suarez D.L."/>
            <person name="Swayne D.E."/>
        </authorList>
    </citation>
    <scope>NUCLEOTIDE SEQUENCE [LARGE SCALE GENOMIC DNA]</scope>
    <source>
        <strain evidence="10">PRJEB14757</strain>
    </source>
</reference>
<protein>
    <submittedName>
        <fullName evidence="9">Uncharacterized protein</fullName>
    </submittedName>
</protein>
<organism evidence="9">
    <name type="scientific">Desulfamplus magnetovallimortis</name>
    <dbReference type="NCBI Taxonomy" id="1246637"/>
    <lineage>
        <taxon>Bacteria</taxon>
        <taxon>Pseudomonadati</taxon>
        <taxon>Thermodesulfobacteriota</taxon>
        <taxon>Desulfobacteria</taxon>
        <taxon>Desulfobacterales</taxon>
        <taxon>Desulfobacteraceae</taxon>
        <taxon>Desulfamplus</taxon>
    </lineage>
</organism>
<sequence length="429" mass="50004">MKVRIIYAKWPKLKYQPEFHLPPHGPVVFASALPDDVEICFTDEHVTDIDFDDDADIIFMSVMLTCQIPRAWEIADEFRKRGKTVIFGGIATQLHADETLQHGDSVFLGEAEGRMEGVLGDFRKGQLKKVYDYHAIFPDINLVKTARRDILDRELYNFRGIQMVDLVHASRGCRFNCFPCCTPYLGGRQFRPRPIDKVLEELESIPNNRIFMVDNSLAQDDQWEKDLFREMAPLKKKWISHPIKDDPEILDLAAKAGAWYVYQAVVDMSDHIRDRIKRYKDHGILVEGTIILGCDKIGKSPAHDEDEIKKLVDFLLEIDLDMAEFTILTPFPGSNIRKQYQSEKRILHNDWSKYTCDKAVFQPHMITPEALEKMYDYAWETFYAESSREMRMAKLFLDVLKKEKKDGTHRRYDTRNKRKWGKRRSAASS</sequence>
<dbReference type="PANTHER" id="PTHR43409">
    <property type="entry name" value="ANAEROBIC MAGNESIUM-PROTOPORPHYRIN IX MONOMETHYL ESTER CYCLASE-RELATED"/>
    <property type="match status" value="1"/>
</dbReference>
<dbReference type="STRING" id="1246637.MTBBW1_80158"/>
<keyword evidence="2" id="KW-0949">S-adenosyl-L-methionine</keyword>
<reference evidence="9" key="1">
    <citation type="submission" date="2012-10" db="EMBL/GenBank/DDBJ databases">
        <authorList>
            <person name="Lefevre C."/>
        </authorList>
    </citation>
    <scope>NUCLEOTIDE SEQUENCE</scope>
    <source>
        <strain evidence="9">BW-1</strain>
    </source>
</reference>
<dbReference type="Proteomes" id="UP000191931">
    <property type="component" value="Unassembled WGS sequence"/>
</dbReference>
<proteinExistence type="predicted"/>
<dbReference type="EMBL" id="HF547348">
    <property type="protein sequence ID" value="CCO06764.1"/>
    <property type="molecule type" value="Genomic_DNA"/>
</dbReference>
<dbReference type="AlphaFoldDB" id="L0R4H5"/>
<dbReference type="SFLD" id="SFLDS00029">
    <property type="entry name" value="Radical_SAM"/>
    <property type="match status" value="1"/>
</dbReference>
<evidence type="ECO:0000259" key="7">
    <source>
        <dbReference type="PROSITE" id="PS51332"/>
    </source>
</evidence>
<feature type="domain" description="Radical SAM core" evidence="8">
    <location>
        <begin position="159"/>
        <end position="359"/>
    </location>
</feature>
<dbReference type="GO" id="GO:0005829">
    <property type="term" value="C:cytosol"/>
    <property type="evidence" value="ECO:0007669"/>
    <property type="project" value="TreeGrafter"/>
</dbReference>
<dbReference type="GO" id="GO:0031419">
    <property type="term" value="F:cobalamin binding"/>
    <property type="evidence" value="ECO:0007669"/>
    <property type="project" value="InterPro"/>
</dbReference>
<evidence type="ECO:0000256" key="2">
    <source>
        <dbReference type="ARBA" id="ARBA00022691"/>
    </source>
</evidence>
<dbReference type="SUPFAM" id="SSF102114">
    <property type="entry name" value="Radical SAM enzymes"/>
    <property type="match status" value="1"/>
</dbReference>
<dbReference type="InterPro" id="IPR007197">
    <property type="entry name" value="rSAM"/>
</dbReference>
<comment type="cofactor">
    <cofactor evidence="1">
        <name>[4Fe-4S] cluster</name>
        <dbReference type="ChEBI" id="CHEBI:49883"/>
    </cofactor>
</comment>
<keyword evidence="4" id="KW-0408">Iron</keyword>
<feature type="region of interest" description="Disordered" evidence="6">
    <location>
        <begin position="406"/>
        <end position="429"/>
    </location>
</feature>
<keyword evidence="3" id="KW-0479">Metal-binding</keyword>
<dbReference type="Gene3D" id="3.40.50.280">
    <property type="entry name" value="Cobalamin-binding domain"/>
    <property type="match status" value="1"/>
</dbReference>
<dbReference type="InterPro" id="IPR006158">
    <property type="entry name" value="Cobalamin-bd"/>
</dbReference>
<dbReference type="OrthoDB" id="9762608at2"/>
<dbReference type="GO" id="GO:0051536">
    <property type="term" value="F:iron-sulfur cluster binding"/>
    <property type="evidence" value="ECO:0007669"/>
    <property type="project" value="UniProtKB-KW"/>
</dbReference>
<evidence type="ECO:0000313" key="10">
    <source>
        <dbReference type="EMBL" id="SLM32815.1"/>
    </source>
</evidence>
<dbReference type="GO" id="GO:0046872">
    <property type="term" value="F:metal ion binding"/>
    <property type="evidence" value="ECO:0007669"/>
    <property type="project" value="UniProtKB-KW"/>
</dbReference>
<feature type="compositionally biased region" description="Basic and acidic residues" evidence="6">
    <location>
        <begin position="406"/>
        <end position="415"/>
    </location>
</feature>
<evidence type="ECO:0000256" key="1">
    <source>
        <dbReference type="ARBA" id="ARBA00001966"/>
    </source>
</evidence>
<gene>
    <name evidence="9" type="ORF">DEMABW1_80158</name>
    <name evidence="10" type="ORF">MTBBW1_80158</name>
</gene>
<dbReference type="EMBL" id="FWEV01000325">
    <property type="protein sequence ID" value="SLM32815.1"/>
    <property type="molecule type" value="Genomic_DNA"/>
</dbReference>
<evidence type="ECO:0000313" key="11">
    <source>
        <dbReference type="Proteomes" id="UP000191931"/>
    </source>
</evidence>
<dbReference type="InterPro" id="IPR006638">
    <property type="entry name" value="Elp3/MiaA/NifB-like_rSAM"/>
</dbReference>
<reference evidence="9" key="2">
    <citation type="submission" date="2012-12" db="EMBL/GenBank/DDBJ databases">
        <title>Region harboring genes involved in magnetosome formation of Candidatus Desulfamplus magnetosmortis.</title>
        <authorList>
            <person name="Lefevre C.T."/>
            <person name="Bazylinski D.A."/>
        </authorList>
    </citation>
    <scope>NUCLEOTIDE SEQUENCE</scope>
    <source>
        <strain evidence="9">BW-1</strain>
    </source>
</reference>
<dbReference type="Gene3D" id="3.80.30.20">
    <property type="entry name" value="tm_1862 like domain"/>
    <property type="match status" value="1"/>
</dbReference>
<dbReference type="PROSITE" id="PS51918">
    <property type="entry name" value="RADICAL_SAM"/>
    <property type="match status" value="1"/>
</dbReference>
<keyword evidence="5" id="KW-0411">Iron-sulfur</keyword>
<evidence type="ECO:0000256" key="6">
    <source>
        <dbReference type="SAM" id="MobiDB-lite"/>
    </source>
</evidence>
<name>L0R4H5_9BACT</name>
<accession>L0R4H5</accession>
<dbReference type="PANTHER" id="PTHR43409:SF7">
    <property type="entry name" value="BLL1977 PROTEIN"/>
    <property type="match status" value="1"/>
</dbReference>
<dbReference type="InterPro" id="IPR036724">
    <property type="entry name" value="Cobalamin-bd_sf"/>
</dbReference>
<dbReference type="GO" id="GO:0003824">
    <property type="term" value="F:catalytic activity"/>
    <property type="evidence" value="ECO:0007669"/>
    <property type="project" value="InterPro"/>
</dbReference>
<dbReference type="InterPro" id="IPR051198">
    <property type="entry name" value="BchE-like"/>
</dbReference>
<dbReference type="SMART" id="SM00729">
    <property type="entry name" value="Elp3"/>
    <property type="match status" value="1"/>
</dbReference>
<feature type="compositionally biased region" description="Basic residues" evidence="6">
    <location>
        <begin position="416"/>
        <end position="429"/>
    </location>
</feature>
<evidence type="ECO:0000259" key="8">
    <source>
        <dbReference type="PROSITE" id="PS51918"/>
    </source>
</evidence>
<evidence type="ECO:0000313" key="9">
    <source>
        <dbReference type="EMBL" id="CCO06764.1"/>
    </source>
</evidence>